<keyword evidence="2" id="KW-1185">Reference proteome</keyword>
<dbReference type="InterPro" id="IPR023198">
    <property type="entry name" value="PGP-like_dom2"/>
</dbReference>
<dbReference type="Gene3D" id="3.40.50.1000">
    <property type="entry name" value="HAD superfamily/HAD-like"/>
    <property type="match status" value="1"/>
</dbReference>
<dbReference type="NCBIfam" id="TIGR01549">
    <property type="entry name" value="HAD-SF-IA-v1"/>
    <property type="match status" value="1"/>
</dbReference>
<dbReference type="InterPro" id="IPR050155">
    <property type="entry name" value="HAD-like_hydrolase_sf"/>
</dbReference>
<gene>
    <name evidence="1" type="ORF">K4A83_16580</name>
</gene>
<keyword evidence="1" id="KW-0378">Hydrolase</keyword>
<dbReference type="InterPro" id="IPR006439">
    <property type="entry name" value="HAD-SF_hydro_IA"/>
</dbReference>
<reference evidence="1 2" key="1">
    <citation type="submission" date="2021-08" db="EMBL/GenBank/DDBJ databases">
        <title>Draft genome sequence of Spirulina subsalsa with high tolerance to salinity and hype-accumulation of phycocyanin.</title>
        <authorList>
            <person name="Pei H."/>
            <person name="Jiang L."/>
        </authorList>
    </citation>
    <scope>NUCLEOTIDE SEQUENCE [LARGE SCALE GENOMIC DNA]</scope>
    <source>
        <strain evidence="1 2">FACHB-351</strain>
    </source>
</reference>
<dbReference type="NCBIfam" id="TIGR01509">
    <property type="entry name" value="HAD-SF-IA-v3"/>
    <property type="match status" value="1"/>
</dbReference>
<dbReference type="RefSeq" id="WP_265265753.1">
    <property type="nucleotide sequence ID" value="NZ_JAIHOM010000095.1"/>
</dbReference>
<evidence type="ECO:0000313" key="2">
    <source>
        <dbReference type="Proteomes" id="UP001526426"/>
    </source>
</evidence>
<dbReference type="InterPro" id="IPR023214">
    <property type="entry name" value="HAD_sf"/>
</dbReference>
<organism evidence="1 2">
    <name type="scientific">Spirulina subsalsa FACHB-351</name>
    <dbReference type="NCBI Taxonomy" id="234711"/>
    <lineage>
        <taxon>Bacteria</taxon>
        <taxon>Bacillati</taxon>
        <taxon>Cyanobacteriota</taxon>
        <taxon>Cyanophyceae</taxon>
        <taxon>Spirulinales</taxon>
        <taxon>Spirulinaceae</taxon>
        <taxon>Spirulina</taxon>
    </lineage>
</organism>
<dbReference type="Gene3D" id="1.10.150.240">
    <property type="entry name" value="Putative phosphatase, domain 2"/>
    <property type="match status" value="1"/>
</dbReference>
<proteinExistence type="predicted"/>
<protein>
    <submittedName>
        <fullName evidence="1">HAD family hydrolase</fullName>
    </submittedName>
</protein>
<dbReference type="Pfam" id="PF00702">
    <property type="entry name" value="Hydrolase"/>
    <property type="match status" value="1"/>
</dbReference>
<comment type="caution">
    <text evidence="1">The sequence shown here is derived from an EMBL/GenBank/DDBJ whole genome shotgun (WGS) entry which is preliminary data.</text>
</comment>
<dbReference type="GO" id="GO:0016787">
    <property type="term" value="F:hydrolase activity"/>
    <property type="evidence" value="ECO:0007669"/>
    <property type="project" value="UniProtKB-KW"/>
</dbReference>
<dbReference type="PANTHER" id="PTHR43434:SF1">
    <property type="entry name" value="PHOSPHOGLYCOLATE PHOSPHATASE"/>
    <property type="match status" value="1"/>
</dbReference>
<dbReference type="SFLD" id="SFLDS00003">
    <property type="entry name" value="Haloacid_Dehalogenase"/>
    <property type="match status" value="1"/>
</dbReference>
<dbReference type="PANTHER" id="PTHR43434">
    <property type="entry name" value="PHOSPHOGLYCOLATE PHOSPHATASE"/>
    <property type="match status" value="1"/>
</dbReference>
<dbReference type="SFLD" id="SFLDG01129">
    <property type="entry name" value="C1.5:_HAD__Beta-PGM__Phosphata"/>
    <property type="match status" value="1"/>
</dbReference>
<dbReference type="Proteomes" id="UP001526426">
    <property type="component" value="Unassembled WGS sequence"/>
</dbReference>
<name>A0ABT3L8M8_9CYAN</name>
<sequence>MKICCQTVTFEGIEAIILDKDGTLENSLDFLRLLAQRRSRFIDAQIPGTGEPLLMAFGVQGEVIDPRGLMAVGSREENRIAAAAYIAETGRSWSEALAIAQQAFQEADQSLPRRAEVSPLFAGTREILSQWAATGIKLGILSADSSAGVQDFITRHQLGELIQLGMGVDPPQPSKPDPRLFQQVCEGLGVTPQQALMVGDSHLDIQMAKAAGAGGVIGICWGNARAQEIQGADVAIAHLNALTLLHQQP</sequence>
<dbReference type="SUPFAM" id="SSF56784">
    <property type="entry name" value="HAD-like"/>
    <property type="match status" value="1"/>
</dbReference>
<evidence type="ECO:0000313" key="1">
    <source>
        <dbReference type="EMBL" id="MCW6037876.1"/>
    </source>
</evidence>
<accession>A0ABT3L8M8</accession>
<dbReference type="EMBL" id="JAIHOM010000095">
    <property type="protein sequence ID" value="MCW6037876.1"/>
    <property type="molecule type" value="Genomic_DNA"/>
</dbReference>
<dbReference type="InterPro" id="IPR036412">
    <property type="entry name" value="HAD-like_sf"/>
</dbReference>